<gene>
    <name evidence="2" type="ORF">E2C01_096761</name>
</gene>
<feature type="compositionally biased region" description="Polar residues" evidence="1">
    <location>
        <begin position="1"/>
        <end position="13"/>
    </location>
</feature>
<reference evidence="2 3" key="1">
    <citation type="submission" date="2019-05" db="EMBL/GenBank/DDBJ databases">
        <title>Another draft genome of Portunus trituberculatus and its Hox gene families provides insights of decapod evolution.</title>
        <authorList>
            <person name="Jeong J.-H."/>
            <person name="Song I."/>
            <person name="Kim S."/>
            <person name="Choi T."/>
            <person name="Kim D."/>
            <person name="Ryu S."/>
            <person name="Kim W."/>
        </authorList>
    </citation>
    <scope>NUCLEOTIDE SEQUENCE [LARGE SCALE GENOMIC DNA]</scope>
    <source>
        <tissue evidence="2">Muscle</tissue>
    </source>
</reference>
<organism evidence="2 3">
    <name type="scientific">Portunus trituberculatus</name>
    <name type="common">Swimming crab</name>
    <name type="synonym">Neptunus trituberculatus</name>
    <dbReference type="NCBI Taxonomy" id="210409"/>
    <lineage>
        <taxon>Eukaryota</taxon>
        <taxon>Metazoa</taxon>
        <taxon>Ecdysozoa</taxon>
        <taxon>Arthropoda</taxon>
        <taxon>Crustacea</taxon>
        <taxon>Multicrustacea</taxon>
        <taxon>Malacostraca</taxon>
        <taxon>Eumalacostraca</taxon>
        <taxon>Eucarida</taxon>
        <taxon>Decapoda</taxon>
        <taxon>Pleocyemata</taxon>
        <taxon>Brachyura</taxon>
        <taxon>Eubrachyura</taxon>
        <taxon>Portunoidea</taxon>
        <taxon>Portunidae</taxon>
        <taxon>Portuninae</taxon>
        <taxon>Portunus</taxon>
    </lineage>
</organism>
<evidence type="ECO:0000313" key="3">
    <source>
        <dbReference type="Proteomes" id="UP000324222"/>
    </source>
</evidence>
<dbReference type="AlphaFoldDB" id="A0A5B7JTC7"/>
<dbReference type="Proteomes" id="UP000324222">
    <property type="component" value="Unassembled WGS sequence"/>
</dbReference>
<accession>A0A5B7JTC7</accession>
<proteinExistence type="predicted"/>
<dbReference type="EMBL" id="VSRR010126282">
    <property type="protein sequence ID" value="MPD01242.1"/>
    <property type="molecule type" value="Genomic_DNA"/>
</dbReference>
<sequence length="53" mass="6227">MRLTRNYATNGTLEGTAGRGRLLTAVQDKGDEGKRSTRRRRRRRRRIRTNGRK</sequence>
<name>A0A5B7JTC7_PORTR</name>
<protein>
    <submittedName>
        <fullName evidence="2">Uncharacterized protein</fullName>
    </submittedName>
</protein>
<feature type="region of interest" description="Disordered" evidence="1">
    <location>
        <begin position="1"/>
        <end position="53"/>
    </location>
</feature>
<evidence type="ECO:0000256" key="1">
    <source>
        <dbReference type="SAM" id="MobiDB-lite"/>
    </source>
</evidence>
<keyword evidence="3" id="KW-1185">Reference proteome</keyword>
<comment type="caution">
    <text evidence="2">The sequence shown here is derived from an EMBL/GenBank/DDBJ whole genome shotgun (WGS) entry which is preliminary data.</text>
</comment>
<evidence type="ECO:0000313" key="2">
    <source>
        <dbReference type="EMBL" id="MPD01242.1"/>
    </source>
</evidence>
<feature type="compositionally biased region" description="Basic residues" evidence="1">
    <location>
        <begin position="36"/>
        <end position="53"/>
    </location>
</feature>